<gene>
    <name evidence="2" type="ORF">HF086_013909</name>
</gene>
<accession>A0A922MIF3</accession>
<dbReference type="SUPFAM" id="SSF48452">
    <property type="entry name" value="TPR-like"/>
    <property type="match status" value="1"/>
</dbReference>
<dbReference type="InterPro" id="IPR026703">
    <property type="entry name" value="ERICH2"/>
</dbReference>
<dbReference type="AlphaFoldDB" id="A0A922MIF3"/>
<sequence length="112" mass="12268">MRRQYAEALKYCRLILQYEPHNATARGFYPLLQHKVRTQPAAGADGARHAAAGADGAHRPLAAPSFPASAGSSAHQVRISQSIMLFNILESIINSQRNRLINEEISVHHCGP</sequence>
<reference evidence="2" key="1">
    <citation type="journal article" date="2021" name="G3 (Bethesda)">
        <title>Genome and transcriptome analysis of the beet armyworm Spodoptera exigua reveals targets for pest control. .</title>
        <authorList>
            <person name="Simon S."/>
            <person name="Breeschoten T."/>
            <person name="Jansen H.J."/>
            <person name="Dirks R.P."/>
            <person name="Schranz M.E."/>
            <person name="Ros V.I.D."/>
        </authorList>
    </citation>
    <scope>NUCLEOTIDE SEQUENCE</scope>
    <source>
        <strain evidence="2">TB_SE_WUR_2020</strain>
    </source>
</reference>
<dbReference type="Proteomes" id="UP000814243">
    <property type="component" value="Unassembled WGS sequence"/>
</dbReference>
<feature type="region of interest" description="Disordered" evidence="1">
    <location>
        <begin position="40"/>
        <end position="67"/>
    </location>
</feature>
<evidence type="ECO:0000313" key="3">
    <source>
        <dbReference type="Proteomes" id="UP000814243"/>
    </source>
</evidence>
<dbReference type="EMBL" id="JACEFF010000451">
    <property type="protein sequence ID" value="KAH9637093.1"/>
    <property type="molecule type" value="Genomic_DNA"/>
</dbReference>
<name>A0A922MIF3_SPOEX</name>
<evidence type="ECO:0000313" key="2">
    <source>
        <dbReference type="EMBL" id="KAH9637093.1"/>
    </source>
</evidence>
<dbReference type="InterPro" id="IPR011990">
    <property type="entry name" value="TPR-like_helical_dom_sf"/>
</dbReference>
<dbReference type="PANTHER" id="PTHR21520:SF2">
    <property type="entry name" value="GLUTAMATE-RICH PROTEIN 2"/>
    <property type="match status" value="1"/>
</dbReference>
<protein>
    <submittedName>
        <fullName evidence="2">Uncharacterized protein</fullName>
    </submittedName>
</protein>
<proteinExistence type="predicted"/>
<dbReference type="PANTHER" id="PTHR21520">
    <property type="entry name" value="GLUTAMATE-RICH PROTEIN 2"/>
    <property type="match status" value="1"/>
</dbReference>
<comment type="caution">
    <text evidence="2">The sequence shown here is derived from an EMBL/GenBank/DDBJ whole genome shotgun (WGS) entry which is preliminary data.</text>
</comment>
<evidence type="ECO:0000256" key="1">
    <source>
        <dbReference type="SAM" id="MobiDB-lite"/>
    </source>
</evidence>
<organism evidence="2 3">
    <name type="scientific">Spodoptera exigua</name>
    <name type="common">Beet armyworm</name>
    <name type="synonym">Noctua fulgens</name>
    <dbReference type="NCBI Taxonomy" id="7107"/>
    <lineage>
        <taxon>Eukaryota</taxon>
        <taxon>Metazoa</taxon>
        <taxon>Ecdysozoa</taxon>
        <taxon>Arthropoda</taxon>
        <taxon>Hexapoda</taxon>
        <taxon>Insecta</taxon>
        <taxon>Pterygota</taxon>
        <taxon>Neoptera</taxon>
        <taxon>Endopterygota</taxon>
        <taxon>Lepidoptera</taxon>
        <taxon>Glossata</taxon>
        <taxon>Ditrysia</taxon>
        <taxon>Noctuoidea</taxon>
        <taxon>Noctuidae</taxon>
        <taxon>Amphipyrinae</taxon>
        <taxon>Spodoptera</taxon>
    </lineage>
</organism>